<accession>A0ABT2VM76</accession>
<dbReference type="InterPro" id="IPR038158">
    <property type="entry name" value="H-NOX_domain_sf"/>
</dbReference>
<evidence type="ECO:0000259" key="1">
    <source>
        <dbReference type="Pfam" id="PF07700"/>
    </source>
</evidence>
<proteinExistence type="predicted"/>
<dbReference type="EMBL" id="JAOTJC010000004">
    <property type="protein sequence ID" value="MCU7553331.1"/>
    <property type="molecule type" value="Genomic_DNA"/>
</dbReference>
<comment type="caution">
    <text evidence="2">The sequence shown here is derived from an EMBL/GenBank/DDBJ whole genome shotgun (WGS) entry which is preliminary data.</text>
</comment>
<sequence>MLGMVFRSMAHMLEKKVSDDYAKEIFAAAGVGSPGSFEADKSYPFTDMQKVLSALEDNTGKSSEELLHDFGYYLFNRLVEVHGQVLSGRNSLLEVLEYLDTDIHSQVRELYPDADLPKVTVLSRTDNAMRLRYCSKYDLYALAEGFLDAAADHYSTAIERETIACSEPHTYQFSLTVVCR</sequence>
<protein>
    <submittedName>
        <fullName evidence="2">Heme NO-binding domain-containing protein</fullName>
    </submittedName>
</protein>
<gene>
    <name evidence="2" type="ORF">OCL06_01825</name>
</gene>
<dbReference type="Pfam" id="PF07700">
    <property type="entry name" value="HNOB"/>
    <property type="match status" value="1"/>
</dbReference>
<dbReference type="InterPro" id="IPR024096">
    <property type="entry name" value="NO_sig/Golgi_transp_ligand-bd"/>
</dbReference>
<reference evidence="3" key="1">
    <citation type="submission" date="2023-07" db="EMBL/GenBank/DDBJ databases">
        <title>Study on multiphase classification of strain Alteromonas salexigens isolated from the Yellow Sea.</title>
        <authorList>
            <person name="Sun L."/>
        </authorList>
    </citation>
    <scope>NUCLEOTIDE SEQUENCE [LARGE SCALE GENOMIC DNA]</scope>
    <source>
        <strain evidence="3">ASW11-19</strain>
    </source>
</reference>
<dbReference type="RefSeq" id="WP_262992036.1">
    <property type="nucleotide sequence ID" value="NZ_JAOTJC010000004.1"/>
</dbReference>
<dbReference type="Gene3D" id="3.90.1520.10">
    <property type="entry name" value="H-NOX domain"/>
    <property type="match status" value="1"/>
</dbReference>
<dbReference type="InterPro" id="IPR011644">
    <property type="entry name" value="Heme_NO-bd"/>
</dbReference>
<evidence type="ECO:0000313" key="2">
    <source>
        <dbReference type="EMBL" id="MCU7553331.1"/>
    </source>
</evidence>
<evidence type="ECO:0000313" key="3">
    <source>
        <dbReference type="Proteomes" id="UP001209257"/>
    </source>
</evidence>
<keyword evidence="3" id="KW-1185">Reference proteome</keyword>
<name>A0ABT2VM76_9ALTE</name>
<dbReference type="SUPFAM" id="SSF111126">
    <property type="entry name" value="Ligand-binding domain in the NO signalling and Golgi transport"/>
    <property type="match status" value="1"/>
</dbReference>
<feature type="domain" description="Heme NO-binding" evidence="1">
    <location>
        <begin position="3"/>
        <end position="160"/>
    </location>
</feature>
<dbReference type="Proteomes" id="UP001209257">
    <property type="component" value="Unassembled WGS sequence"/>
</dbReference>
<organism evidence="2 3">
    <name type="scientific">Alteromonas salexigens</name>
    <dbReference type="NCBI Taxonomy" id="2982530"/>
    <lineage>
        <taxon>Bacteria</taxon>
        <taxon>Pseudomonadati</taxon>
        <taxon>Pseudomonadota</taxon>
        <taxon>Gammaproteobacteria</taxon>
        <taxon>Alteromonadales</taxon>
        <taxon>Alteromonadaceae</taxon>
        <taxon>Alteromonas/Salinimonas group</taxon>
        <taxon>Alteromonas</taxon>
    </lineage>
</organism>